<feature type="transmembrane region" description="Helical" evidence="1">
    <location>
        <begin position="30"/>
        <end position="54"/>
    </location>
</feature>
<keyword evidence="1" id="KW-0812">Transmembrane</keyword>
<dbReference type="EMBL" id="POTW01000120">
    <property type="protein sequence ID" value="PZF79721.1"/>
    <property type="molecule type" value="Genomic_DNA"/>
</dbReference>
<feature type="transmembrane region" description="Helical" evidence="1">
    <location>
        <begin position="7"/>
        <end position="24"/>
    </location>
</feature>
<dbReference type="InterPro" id="IPR036259">
    <property type="entry name" value="MFS_trans_sf"/>
</dbReference>
<dbReference type="Proteomes" id="UP000248764">
    <property type="component" value="Unassembled WGS sequence"/>
</dbReference>
<gene>
    <name evidence="2" type="ORF">C1I92_29670</name>
</gene>
<evidence type="ECO:0000256" key="1">
    <source>
        <dbReference type="SAM" id="Phobius"/>
    </source>
</evidence>
<sequence>GGARVTLWNFAAMAAGTIVVIIAVDAGRWPLFLGAFLLVFATTGLGNGSTFRMIPMIFRNRTEAAAVIGLSSAVGAFGGFAIVATFGVLGLVNDGRVPTSAIATAFVIFLGFYVSCALLTWWNYGRRGSELAGADI</sequence>
<proteinExistence type="predicted"/>
<dbReference type="AlphaFoldDB" id="A0A2W2AX34"/>
<protein>
    <submittedName>
        <fullName evidence="2">Nitrate/nitrite transporter</fullName>
    </submittedName>
</protein>
<feature type="transmembrane region" description="Helical" evidence="1">
    <location>
        <begin position="101"/>
        <end position="122"/>
    </location>
</feature>
<organism evidence="2 3">
    <name type="scientific">Jiangella anatolica</name>
    <dbReference type="NCBI Taxonomy" id="2670374"/>
    <lineage>
        <taxon>Bacteria</taxon>
        <taxon>Bacillati</taxon>
        <taxon>Actinomycetota</taxon>
        <taxon>Actinomycetes</taxon>
        <taxon>Jiangellales</taxon>
        <taxon>Jiangellaceae</taxon>
        <taxon>Jiangella</taxon>
    </lineage>
</organism>
<evidence type="ECO:0000313" key="3">
    <source>
        <dbReference type="Proteomes" id="UP000248764"/>
    </source>
</evidence>
<feature type="non-terminal residue" evidence="2">
    <location>
        <position position="1"/>
    </location>
</feature>
<feature type="transmembrane region" description="Helical" evidence="1">
    <location>
        <begin position="66"/>
        <end position="89"/>
    </location>
</feature>
<dbReference type="Gene3D" id="1.20.1250.20">
    <property type="entry name" value="MFS general substrate transporter like domains"/>
    <property type="match status" value="1"/>
</dbReference>
<reference evidence="2 3" key="1">
    <citation type="submission" date="2018-01" db="EMBL/GenBank/DDBJ databases">
        <title>Draft genome sequence of Jiangella sp. GTF31.</title>
        <authorList>
            <person name="Sahin N."/>
            <person name="Ay H."/>
            <person name="Saygin H."/>
        </authorList>
    </citation>
    <scope>NUCLEOTIDE SEQUENCE [LARGE SCALE GENOMIC DNA]</scope>
    <source>
        <strain evidence="2 3">GTF31</strain>
    </source>
</reference>
<keyword evidence="3" id="KW-1185">Reference proteome</keyword>
<name>A0A2W2AX34_9ACTN</name>
<dbReference type="SUPFAM" id="SSF103473">
    <property type="entry name" value="MFS general substrate transporter"/>
    <property type="match status" value="1"/>
</dbReference>
<accession>A0A2W2AX34</accession>
<evidence type="ECO:0000313" key="2">
    <source>
        <dbReference type="EMBL" id="PZF79721.1"/>
    </source>
</evidence>
<keyword evidence="1" id="KW-0472">Membrane</keyword>
<keyword evidence="1" id="KW-1133">Transmembrane helix</keyword>
<comment type="caution">
    <text evidence="2">The sequence shown here is derived from an EMBL/GenBank/DDBJ whole genome shotgun (WGS) entry which is preliminary data.</text>
</comment>